<feature type="domain" description="Mycothiol-dependent maleylpyruvate isomerase metal-binding" evidence="1">
    <location>
        <begin position="11"/>
        <end position="134"/>
    </location>
</feature>
<dbReference type="Proteomes" id="UP000245697">
    <property type="component" value="Unassembled WGS sequence"/>
</dbReference>
<dbReference type="PANTHER" id="PTHR40758">
    <property type="entry name" value="CONSERVED PROTEIN"/>
    <property type="match status" value="1"/>
</dbReference>
<organism evidence="2 3">
    <name type="scientific">Actinoplanes xinjiangensis</name>
    <dbReference type="NCBI Taxonomy" id="512350"/>
    <lineage>
        <taxon>Bacteria</taxon>
        <taxon>Bacillati</taxon>
        <taxon>Actinomycetota</taxon>
        <taxon>Actinomycetes</taxon>
        <taxon>Micromonosporales</taxon>
        <taxon>Micromonosporaceae</taxon>
        <taxon>Actinoplanes</taxon>
    </lineage>
</organism>
<dbReference type="InterPro" id="IPR034660">
    <property type="entry name" value="DinB/YfiT-like"/>
</dbReference>
<dbReference type="OrthoDB" id="3671213at2"/>
<sequence length="249" mass="26791">MAWLEPRRYAAELEAETARLAAAASRRPPAGPVPACPEWTVRDLVTHVGTGHRYAAGVIGQAATTPVPYRLQEAPDDQAAWSGWLAGGARLLIGAVEDRGFDSRAWTFQPAHQSAGFWLRRMVHDEIIHRFDLEPDGDLGADLAADGIADLLLVFTAVAGPGSPNALLRQLTGTGETLLFRATDTAGHWHVTLGPDGPAWQAAEAPADVVCAAPVLDLLLILNRRRAPGADAVHGDRVLLDRWLDLTRF</sequence>
<dbReference type="Pfam" id="PF11716">
    <property type="entry name" value="MDMPI_N"/>
    <property type="match status" value="1"/>
</dbReference>
<dbReference type="NCBIfam" id="TIGR03083">
    <property type="entry name" value="maleylpyruvate isomerase family mycothiol-dependent enzyme"/>
    <property type="match status" value="1"/>
</dbReference>
<evidence type="ECO:0000259" key="1">
    <source>
        <dbReference type="Pfam" id="PF11716"/>
    </source>
</evidence>
<dbReference type="RefSeq" id="WP_109602364.1">
    <property type="nucleotide sequence ID" value="NZ_BONA01000091.1"/>
</dbReference>
<comment type="caution">
    <text evidence="2">The sequence shown here is derived from an EMBL/GenBank/DDBJ whole genome shotgun (WGS) entry which is preliminary data.</text>
</comment>
<dbReference type="PANTHER" id="PTHR40758:SF1">
    <property type="entry name" value="CONSERVED PROTEIN"/>
    <property type="match status" value="1"/>
</dbReference>
<protein>
    <submittedName>
        <fullName evidence="2">Uncharacterized protein (TIGR03083 family)</fullName>
    </submittedName>
</protein>
<name>A0A316EL94_9ACTN</name>
<keyword evidence="3" id="KW-1185">Reference proteome</keyword>
<dbReference type="InterPro" id="IPR017517">
    <property type="entry name" value="Maleyloyr_isom"/>
</dbReference>
<dbReference type="AlphaFoldDB" id="A0A316EL94"/>
<proteinExistence type="predicted"/>
<evidence type="ECO:0000313" key="3">
    <source>
        <dbReference type="Proteomes" id="UP000245697"/>
    </source>
</evidence>
<dbReference type="SUPFAM" id="SSF109854">
    <property type="entry name" value="DinB/YfiT-like putative metalloenzymes"/>
    <property type="match status" value="1"/>
</dbReference>
<reference evidence="2 3" key="1">
    <citation type="submission" date="2018-05" db="EMBL/GenBank/DDBJ databases">
        <title>Genomic Encyclopedia of Archaeal and Bacterial Type Strains, Phase II (KMG-II): from individual species to whole genera.</title>
        <authorList>
            <person name="Goeker M."/>
        </authorList>
    </citation>
    <scope>NUCLEOTIDE SEQUENCE [LARGE SCALE GENOMIC DNA]</scope>
    <source>
        <strain evidence="2 3">DSM 45184</strain>
    </source>
</reference>
<dbReference type="InterPro" id="IPR024344">
    <property type="entry name" value="MDMPI_metal-binding"/>
</dbReference>
<dbReference type="GO" id="GO:0005886">
    <property type="term" value="C:plasma membrane"/>
    <property type="evidence" value="ECO:0007669"/>
    <property type="project" value="TreeGrafter"/>
</dbReference>
<accession>A0A316EL94</accession>
<gene>
    <name evidence="2" type="ORF">BC793_13577</name>
</gene>
<dbReference type="EMBL" id="QGGR01000035">
    <property type="protein sequence ID" value="PWK31080.1"/>
    <property type="molecule type" value="Genomic_DNA"/>
</dbReference>
<dbReference type="GO" id="GO:0046872">
    <property type="term" value="F:metal ion binding"/>
    <property type="evidence" value="ECO:0007669"/>
    <property type="project" value="InterPro"/>
</dbReference>
<evidence type="ECO:0000313" key="2">
    <source>
        <dbReference type="EMBL" id="PWK31080.1"/>
    </source>
</evidence>